<keyword evidence="1" id="KW-0723">Serine/threonine-protein kinase</keyword>
<organism evidence="3 4">
    <name type="scientific">Streptomyces polygonati</name>
    <dbReference type="NCBI Taxonomy" id="1617087"/>
    <lineage>
        <taxon>Bacteria</taxon>
        <taxon>Bacillati</taxon>
        <taxon>Actinomycetota</taxon>
        <taxon>Actinomycetes</taxon>
        <taxon>Kitasatosporales</taxon>
        <taxon>Streptomycetaceae</taxon>
        <taxon>Streptomyces</taxon>
    </lineage>
</organism>
<dbReference type="PANTHER" id="PTHR35526">
    <property type="entry name" value="ANTI-SIGMA-F FACTOR RSBW-RELATED"/>
    <property type="match status" value="1"/>
</dbReference>
<reference evidence="4" key="1">
    <citation type="journal article" date="2019" name="Int. J. Syst. Evol. Microbiol.">
        <title>The Global Catalogue of Microorganisms (GCM) 10K type strain sequencing project: providing services to taxonomists for standard genome sequencing and annotation.</title>
        <authorList>
            <consortium name="The Broad Institute Genomics Platform"/>
            <consortium name="The Broad Institute Genome Sequencing Center for Infectious Disease"/>
            <person name="Wu L."/>
            <person name="Ma J."/>
        </authorList>
    </citation>
    <scope>NUCLEOTIDE SEQUENCE [LARGE SCALE GENOMIC DNA]</scope>
    <source>
        <strain evidence="4">CGMCC 4.7237</strain>
    </source>
</reference>
<keyword evidence="3" id="KW-0067">ATP-binding</keyword>
<dbReference type="InterPro" id="IPR003594">
    <property type="entry name" value="HATPase_dom"/>
</dbReference>
<name>A0ABV8HWQ2_9ACTN</name>
<dbReference type="InterPro" id="IPR050267">
    <property type="entry name" value="Anti-sigma-factor_SerPK"/>
</dbReference>
<evidence type="ECO:0000313" key="3">
    <source>
        <dbReference type="EMBL" id="MFC4036378.1"/>
    </source>
</evidence>
<dbReference type="SUPFAM" id="SSF55874">
    <property type="entry name" value="ATPase domain of HSP90 chaperone/DNA topoisomerase II/histidine kinase"/>
    <property type="match status" value="1"/>
</dbReference>
<evidence type="ECO:0000259" key="2">
    <source>
        <dbReference type="Pfam" id="PF13581"/>
    </source>
</evidence>
<keyword evidence="3" id="KW-0547">Nucleotide-binding</keyword>
<dbReference type="Proteomes" id="UP001595765">
    <property type="component" value="Unassembled WGS sequence"/>
</dbReference>
<comment type="caution">
    <text evidence="3">The sequence shown here is derived from an EMBL/GenBank/DDBJ whole genome shotgun (WGS) entry which is preliminary data.</text>
</comment>
<dbReference type="PANTHER" id="PTHR35526:SF3">
    <property type="entry name" value="ANTI-SIGMA-F FACTOR RSBW"/>
    <property type="match status" value="1"/>
</dbReference>
<feature type="domain" description="Histidine kinase/HSP90-like ATPase" evidence="2">
    <location>
        <begin position="14"/>
        <end position="134"/>
    </location>
</feature>
<sequence>MRELGGHDRLALAATTSAVGRARAFADLAGAKWEDPKLVEDLLVVVSELVTNAVKALDAVSHDAGGIGALVAVELVRLDDCVLVEVSDTAPGLPALSDAEDPDAEGGRGLLMVEVLAAGWGWRAVPGGKVVWARLART</sequence>
<dbReference type="InterPro" id="IPR036890">
    <property type="entry name" value="HATPase_C_sf"/>
</dbReference>
<dbReference type="RefSeq" id="WP_386437977.1">
    <property type="nucleotide sequence ID" value="NZ_JBHSBB010000050.1"/>
</dbReference>
<gene>
    <name evidence="3" type="ORF">ACFO3J_33785</name>
</gene>
<evidence type="ECO:0000313" key="4">
    <source>
        <dbReference type="Proteomes" id="UP001595765"/>
    </source>
</evidence>
<keyword evidence="1" id="KW-0808">Transferase</keyword>
<protein>
    <submittedName>
        <fullName evidence="3">ATP-binding protein</fullName>
    </submittedName>
</protein>
<dbReference type="GO" id="GO:0005524">
    <property type="term" value="F:ATP binding"/>
    <property type="evidence" value="ECO:0007669"/>
    <property type="project" value="UniProtKB-KW"/>
</dbReference>
<accession>A0ABV8HWQ2</accession>
<dbReference type="CDD" id="cd16936">
    <property type="entry name" value="HATPase_RsbW-like"/>
    <property type="match status" value="1"/>
</dbReference>
<proteinExistence type="predicted"/>
<keyword evidence="4" id="KW-1185">Reference proteome</keyword>
<dbReference type="Gene3D" id="3.30.565.10">
    <property type="entry name" value="Histidine kinase-like ATPase, C-terminal domain"/>
    <property type="match status" value="1"/>
</dbReference>
<dbReference type="Pfam" id="PF13581">
    <property type="entry name" value="HATPase_c_2"/>
    <property type="match status" value="1"/>
</dbReference>
<evidence type="ECO:0000256" key="1">
    <source>
        <dbReference type="ARBA" id="ARBA00022527"/>
    </source>
</evidence>
<keyword evidence="1" id="KW-0418">Kinase</keyword>
<dbReference type="EMBL" id="JBHSBB010000050">
    <property type="protein sequence ID" value="MFC4036378.1"/>
    <property type="molecule type" value="Genomic_DNA"/>
</dbReference>